<dbReference type="AlphaFoldDB" id="A0A5C2LJM5"/>
<feature type="transmembrane region" description="Helical" evidence="13">
    <location>
        <begin position="87"/>
        <end position="111"/>
    </location>
</feature>
<dbReference type="Gene3D" id="1.20.120.1200">
    <property type="entry name" value="NADH-ubiquinone/plastoquinone oxidoreductase chain 6, subunit NuoJ"/>
    <property type="match status" value="1"/>
</dbReference>
<dbReference type="InterPro" id="IPR042106">
    <property type="entry name" value="Nuo/plastoQ_OxRdtase_6_NuoJ"/>
</dbReference>
<name>A0A5C2LJM5_KLEPN</name>
<evidence type="ECO:0000256" key="2">
    <source>
        <dbReference type="ARBA" id="ARBA00005698"/>
    </source>
</evidence>
<protein>
    <recommendedName>
        <fullName evidence="3 13">NADH-quinone oxidoreductase subunit J</fullName>
        <ecNumber evidence="13">7.1.1.-</ecNumber>
    </recommendedName>
</protein>
<keyword evidence="5 13" id="KW-0812">Transmembrane</keyword>
<dbReference type="FunFam" id="1.20.120.1200:FF:000001">
    <property type="entry name" value="NADH-quinone oxidoreductase subunit J"/>
    <property type="match status" value="1"/>
</dbReference>
<dbReference type="EC" id="7.1.1.-" evidence="13"/>
<evidence type="ECO:0000256" key="13">
    <source>
        <dbReference type="RuleBase" id="RU004429"/>
    </source>
</evidence>
<evidence type="ECO:0000313" key="15">
    <source>
        <dbReference type="Proteomes" id="UP000325127"/>
    </source>
</evidence>
<evidence type="ECO:0000256" key="6">
    <source>
        <dbReference type="ARBA" id="ARBA00022719"/>
    </source>
</evidence>
<keyword evidence="6 13" id="KW-0874">Quinone</keyword>
<dbReference type="GO" id="GO:0048038">
    <property type="term" value="F:quinone binding"/>
    <property type="evidence" value="ECO:0007669"/>
    <property type="project" value="UniProtKB-UniRule"/>
</dbReference>
<keyword evidence="7" id="KW-1278">Translocase</keyword>
<keyword evidence="10 13" id="KW-0472">Membrane</keyword>
<evidence type="ECO:0000313" key="14">
    <source>
        <dbReference type="EMBL" id="QEP92240.1"/>
    </source>
</evidence>
<evidence type="ECO:0000256" key="4">
    <source>
        <dbReference type="ARBA" id="ARBA00022475"/>
    </source>
</evidence>
<feature type="transmembrane region" description="Helical" evidence="13">
    <location>
        <begin position="56"/>
        <end position="75"/>
    </location>
</feature>
<reference evidence="14 15" key="1">
    <citation type="submission" date="2019-08" db="EMBL/GenBank/DDBJ databases">
        <title>Emergence of NDM-5-producing hypervirulent Klebsiella pneumoniae from clinical infections.</title>
        <authorList>
            <person name="Shen Z."/>
            <person name="Zhang H."/>
            <person name="Li M."/>
        </authorList>
    </citation>
    <scope>NUCLEOTIDE SEQUENCE [LARGE SCALE GENOMIC DNA]</scope>
    <source>
        <strain evidence="14 15">RJ18-01</strain>
    </source>
</reference>
<comment type="caution">
    <text evidence="13">Lacks conserved residue(s) required for the propagation of feature annotation.</text>
</comment>
<keyword evidence="8 13" id="KW-1133">Transmembrane helix</keyword>
<keyword evidence="4 13" id="KW-1003">Cell membrane</keyword>
<dbReference type="InterPro" id="IPR001457">
    <property type="entry name" value="NADH_UbQ/plastoQ_OxRdtase_su6"/>
</dbReference>
<keyword evidence="14" id="KW-0560">Oxidoreductase</keyword>
<evidence type="ECO:0000256" key="11">
    <source>
        <dbReference type="ARBA" id="ARBA00025811"/>
    </source>
</evidence>
<dbReference type="EMBL" id="CP043670">
    <property type="protein sequence ID" value="QEP92240.1"/>
    <property type="molecule type" value="Genomic_DNA"/>
</dbReference>
<dbReference type="PANTHER" id="PTHR33269">
    <property type="entry name" value="NADH-UBIQUINONE OXIDOREDUCTASE CHAIN 6"/>
    <property type="match status" value="1"/>
</dbReference>
<dbReference type="PANTHER" id="PTHR33269:SF17">
    <property type="entry name" value="NADH-UBIQUINONE OXIDOREDUCTASE CHAIN 6"/>
    <property type="match status" value="1"/>
</dbReference>
<dbReference type="GO" id="GO:0008137">
    <property type="term" value="F:NADH dehydrogenase (ubiquinone) activity"/>
    <property type="evidence" value="ECO:0007669"/>
    <property type="project" value="UniProtKB-UniRule"/>
</dbReference>
<dbReference type="Pfam" id="PF00499">
    <property type="entry name" value="Oxidored_q3"/>
    <property type="match status" value="1"/>
</dbReference>
<dbReference type="NCBIfam" id="NF005162">
    <property type="entry name" value="PRK06638.1-1"/>
    <property type="match status" value="1"/>
</dbReference>
<comment type="function">
    <text evidence="13">NDH-1 shuttles electrons from NADH, via FMN and iron-sulfur (Fe-S) centers, to quinones in the respiratory chain. Couples the redox reaction to proton translocation (for every two electrons transferred, four hydrogen ions are translocated across the cytoplasmic membrane), and thus conserves the redox energy in a proton gradient.</text>
</comment>
<evidence type="ECO:0000256" key="1">
    <source>
        <dbReference type="ARBA" id="ARBA00004651"/>
    </source>
</evidence>
<comment type="subunit">
    <text evidence="11">Composed of 13 different subunits. Subunits NuoA, H, J, K, L, M, N constitute the membrane sector of the complex.</text>
</comment>
<dbReference type="GO" id="GO:0016491">
    <property type="term" value="F:oxidoreductase activity"/>
    <property type="evidence" value="ECO:0007669"/>
    <property type="project" value="UniProtKB-KW"/>
</dbReference>
<evidence type="ECO:0000256" key="7">
    <source>
        <dbReference type="ARBA" id="ARBA00022967"/>
    </source>
</evidence>
<feature type="transmembrane region" description="Helical" evidence="13">
    <location>
        <begin position="28"/>
        <end position="49"/>
    </location>
</feature>
<evidence type="ECO:0000256" key="3">
    <source>
        <dbReference type="ARBA" id="ARBA00019907"/>
    </source>
</evidence>
<evidence type="ECO:0000256" key="9">
    <source>
        <dbReference type="ARBA" id="ARBA00023027"/>
    </source>
</evidence>
<evidence type="ECO:0000256" key="8">
    <source>
        <dbReference type="ARBA" id="ARBA00022989"/>
    </source>
</evidence>
<evidence type="ECO:0000256" key="12">
    <source>
        <dbReference type="ARBA" id="ARBA00047712"/>
    </source>
</evidence>
<comment type="similarity">
    <text evidence="2 13">Belongs to the complex I subunit 6 family.</text>
</comment>
<sequence>MEFAFYICGLIAILATLRVVTHTNPVHALLYLIISLLAIAGVFFSLGAYFAGALEIIVYAGAIMVLFVFVVMMLNPGGTEIEQERKWLQPGIWIGPAILSAVLLVVIVYAITGINDRGIDGAAINAKEVGIALFGPYVPAVELASMLLLAGPVVAFHIGREERAGEVLSNRLNDSDKRKTEEHA</sequence>
<organism evidence="14 15">
    <name type="scientific">Klebsiella pneumoniae</name>
    <dbReference type="NCBI Taxonomy" id="573"/>
    <lineage>
        <taxon>Bacteria</taxon>
        <taxon>Pseudomonadati</taxon>
        <taxon>Pseudomonadota</taxon>
        <taxon>Gammaproteobacteria</taxon>
        <taxon>Enterobacterales</taxon>
        <taxon>Enterobacteriaceae</taxon>
        <taxon>Klebsiella/Raoultella group</taxon>
        <taxon>Klebsiella</taxon>
        <taxon>Klebsiella pneumoniae complex</taxon>
    </lineage>
</organism>
<dbReference type="GO" id="GO:0005886">
    <property type="term" value="C:plasma membrane"/>
    <property type="evidence" value="ECO:0007669"/>
    <property type="project" value="UniProtKB-SubCell"/>
</dbReference>
<proteinExistence type="inferred from homology"/>
<evidence type="ECO:0000256" key="10">
    <source>
        <dbReference type="ARBA" id="ARBA00023136"/>
    </source>
</evidence>
<accession>A0A5C2LJM5</accession>
<evidence type="ECO:0000256" key="5">
    <source>
        <dbReference type="ARBA" id="ARBA00022692"/>
    </source>
</evidence>
<dbReference type="Proteomes" id="UP000325127">
    <property type="component" value="Chromosome"/>
</dbReference>
<gene>
    <name evidence="14" type="primary">nuoJ</name>
    <name evidence="14" type="ORF">FZ928_02690</name>
</gene>
<comment type="catalytic activity">
    <reaction evidence="12 13">
        <text>a quinone + NADH + 5 H(+)(in) = a quinol + NAD(+) + 4 H(+)(out)</text>
        <dbReference type="Rhea" id="RHEA:57888"/>
        <dbReference type="ChEBI" id="CHEBI:15378"/>
        <dbReference type="ChEBI" id="CHEBI:24646"/>
        <dbReference type="ChEBI" id="CHEBI:57540"/>
        <dbReference type="ChEBI" id="CHEBI:57945"/>
        <dbReference type="ChEBI" id="CHEBI:132124"/>
    </reaction>
</comment>
<comment type="subcellular location">
    <subcellularLocation>
        <location evidence="1 13">Cell membrane</location>
        <topology evidence="1 13">Multi-pass membrane protein</topology>
    </subcellularLocation>
</comment>
<keyword evidence="9 13" id="KW-0520">NAD</keyword>